<reference evidence="2" key="1">
    <citation type="submission" date="2013-08" db="EMBL/GenBank/DDBJ databases">
        <authorList>
            <person name="Mendez C."/>
            <person name="Richter M."/>
            <person name="Ferrer M."/>
            <person name="Sanchez J."/>
        </authorList>
    </citation>
    <scope>NUCLEOTIDE SEQUENCE</scope>
</reference>
<dbReference type="Gene3D" id="1.10.3020.10">
    <property type="entry name" value="alpha-amino acid ester hydrolase ( Helical cap domain)"/>
    <property type="match status" value="1"/>
</dbReference>
<dbReference type="InterPro" id="IPR000383">
    <property type="entry name" value="Xaa-Pro-like_dom"/>
</dbReference>
<dbReference type="GO" id="GO:0016787">
    <property type="term" value="F:hydrolase activity"/>
    <property type="evidence" value="ECO:0007669"/>
    <property type="project" value="UniProtKB-KW"/>
</dbReference>
<comment type="caution">
    <text evidence="2">The sequence shown here is derived from an EMBL/GenBank/DDBJ whole genome shotgun (WGS) entry which is preliminary data.</text>
</comment>
<dbReference type="PANTHER" id="PTHR43056">
    <property type="entry name" value="PEPTIDASE S9 PROLYL OLIGOPEPTIDASE"/>
    <property type="match status" value="1"/>
</dbReference>
<evidence type="ECO:0000259" key="1">
    <source>
        <dbReference type="Pfam" id="PF02129"/>
    </source>
</evidence>
<name>T0YKX2_9ZZZZ</name>
<dbReference type="InterPro" id="IPR005674">
    <property type="entry name" value="CocE/Ser_esterase"/>
</dbReference>
<dbReference type="EMBL" id="AUZY01011637">
    <property type="protein sequence ID" value="EQD33778.1"/>
    <property type="molecule type" value="Genomic_DNA"/>
</dbReference>
<feature type="non-terminal residue" evidence="2">
    <location>
        <position position="341"/>
    </location>
</feature>
<keyword evidence="2" id="KW-0378">Hydrolase</keyword>
<sequence>MENEDTILWDIKAPVRDKVILSLDIYGASETKKKPAVLLRTPYGRTTDAIVSTGKFFASRGYAFISADVRGRGDSEGTFVPYEAEGKDGYDLIEWVAKQPWCDGSVATWGSSYSGRIQWYSAVLQPPSLKAMIPVVPPSDPFVEDPTGVASPLNVSWEFLVSGSALQNTKPVDWQKVYLHLPLREMDTLTGRKMPHWQVRLDHQEVDSYTESISYQDKLDRVRVPVLHISGWYDDEQIGTPLNFAAMQSHKDKSVSENQYMIMGPWGHAVNTSRVIGEFDFGPTALIDLLDVEARWLDRFMKGSRKDFPFQKKARIFTMGSNEWKECNSWPPENTSESMLY</sequence>
<dbReference type="Gene3D" id="3.40.50.1820">
    <property type="entry name" value="alpha/beta hydrolase"/>
    <property type="match status" value="1"/>
</dbReference>
<evidence type="ECO:0000313" key="2">
    <source>
        <dbReference type="EMBL" id="EQD33778.1"/>
    </source>
</evidence>
<dbReference type="AlphaFoldDB" id="T0YKX2"/>
<reference evidence="2" key="2">
    <citation type="journal article" date="2014" name="ISME J.">
        <title>Microbial stratification in low pH oxic and suboxic macroscopic growths along an acid mine drainage.</title>
        <authorList>
            <person name="Mendez-Garcia C."/>
            <person name="Mesa V."/>
            <person name="Sprenger R.R."/>
            <person name="Richter M."/>
            <person name="Diez M.S."/>
            <person name="Solano J."/>
            <person name="Bargiela R."/>
            <person name="Golyshina O.V."/>
            <person name="Manteca A."/>
            <person name="Ramos J.L."/>
            <person name="Gallego J.R."/>
            <person name="Llorente I."/>
            <person name="Martins Dos Santos V.A."/>
            <person name="Jensen O.N."/>
            <person name="Pelaez A.I."/>
            <person name="Sanchez J."/>
            <person name="Ferrer M."/>
        </authorList>
    </citation>
    <scope>NUCLEOTIDE SEQUENCE</scope>
</reference>
<proteinExistence type="predicted"/>
<feature type="domain" description="Xaa-Pro dipeptidyl-peptidase-like" evidence="1">
    <location>
        <begin position="19"/>
        <end position="269"/>
    </location>
</feature>
<organism evidence="2">
    <name type="scientific">mine drainage metagenome</name>
    <dbReference type="NCBI Taxonomy" id="410659"/>
    <lineage>
        <taxon>unclassified sequences</taxon>
        <taxon>metagenomes</taxon>
        <taxon>ecological metagenomes</taxon>
    </lineage>
</organism>
<accession>T0YKX2</accession>
<protein>
    <submittedName>
        <fullName evidence="2">Hydrolase CocE/NonD family protein</fullName>
    </submittedName>
</protein>
<gene>
    <name evidence="2" type="ORF">B1B_17426</name>
</gene>
<dbReference type="InterPro" id="IPR050585">
    <property type="entry name" value="Xaa-Pro_dipeptidyl-ppase/CocE"/>
</dbReference>
<dbReference type="SUPFAM" id="SSF53474">
    <property type="entry name" value="alpha/beta-Hydrolases"/>
    <property type="match status" value="1"/>
</dbReference>
<dbReference type="Pfam" id="PF02129">
    <property type="entry name" value="Peptidase_S15"/>
    <property type="match status" value="1"/>
</dbReference>
<dbReference type="NCBIfam" id="TIGR00976">
    <property type="entry name" value="CocE_NonD"/>
    <property type="match status" value="1"/>
</dbReference>
<dbReference type="PANTHER" id="PTHR43056:SF10">
    <property type="entry name" value="COCE_NOND FAMILY, PUTATIVE (AFU_ORTHOLOGUE AFUA_7G00600)-RELATED"/>
    <property type="match status" value="1"/>
</dbReference>
<dbReference type="InterPro" id="IPR029058">
    <property type="entry name" value="AB_hydrolase_fold"/>
</dbReference>